<evidence type="ECO:0000313" key="3">
    <source>
        <dbReference type="Proteomes" id="UP000799438"/>
    </source>
</evidence>
<reference evidence="2" key="1">
    <citation type="journal article" date="2020" name="Stud. Mycol.">
        <title>101 Dothideomycetes genomes: a test case for predicting lifestyles and emergence of pathogens.</title>
        <authorList>
            <person name="Haridas S."/>
            <person name="Albert R."/>
            <person name="Binder M."/>
            <person name="Bloem J."/>
            <person name="Labutti K."/>
            <person name="Salamov A."/>
            <person name="Andreopoulos B."/>
            <person name="Baker S."/>
            <person name="Barry K."/>
            <person name="Bills G."/>
            <person name="Bluhm B."/>
            <person name="Cannon C."/>
            <person name="Castanera R."/>
            <person name="Culley D."/>
            <person name="Daum C."/>
            <person name="Ezra D."/>
            <person name="Gonzalez J."/>
            <person name="Henrissat B."/>
            <person name="Kuo A."/>
            <person name="Liang C."/>
            <person name="Lipzen A."/>
            <person name="Lutzoni F."/>
            <person name="Magnuson J."/>
            <person name="Mondo S."/>
            <person name="Nolan M."/>
            <person name="Ohm R."/>
            <person name="Pangilinan J."/>
            <person name="Park H.-J."/>
            <person name="Ramirez L."/>
            <person name="Alfaro M."/>
            <person name="Sun H."/>
            <person name="Tritt A."/>
            <person name="Yoshinaga Y."/>
            <person name="Zwiers L.-H."/>
            <person name="Turgeon B."/>
            <person name="Goodwin S."/>
            <person name="Spatafora J."/>
            <person name="Crous P."/>
            <person name="Grigoriev I."/>
        </authorList>
    </citation>
    <scope>NUCLEOTIDE SEQUENCE</scope>
    <source>
        <strain evidence="2">CBS 121167</strain>
    </source>
</reference>
<evidence type="ECO:0000313" key="2">
    <source>
        <dbReference type="EMBL" id="KAF2144002.1"/>
    </source>
</evidence>
<gene>
    <name evidence="2" type="ORF">K452DRAFT_345422</name>
</gene>
<dbReference type="EMBL" id="ML995480">
    <property type="protein sequence ID" value="KAF2144002.1"/>
    <property type="molecule type" value="Genomic_DNA"/>
</dbReference>
<dbReference type="RefSeq" id="XP_033399714.1">
    <property type="nucleotide sequence ID" value="XM_033545453.1"/>
</dbReference>
<protein>
    <submittedName>
        <fullName evidence="2">Uncharacterized protein</fullName>
    </submittedName>
</protein>
<feature type="signal peptide" evidence="1">
    <location>
        <begin position="1"/>
        <end position="35"/>
    </location>
</feature>
<dbReference type="AlphaFoldDB" id="A0A6A6BIM9"/>
<organism evidence="2 3">
    <name type="scientific">Aplosporella prunicola CBS 121167</name>
    <dbReference type="NCBI Taxonomy" id="1176127"/>
    <lineage>
        <taxon>Eukaryota</taxon>
        <taxon>Fungi</taxon>
        <taxon>Dikarya</taxon>
        <taxon>Ascomycota</taxon>
        <taxon>Pezizomycotina</taxon>
        <taxon>Dothideomycetes</taxon>
        <taxon>Dothideomycetes incertae sedis</taxon>
        <taxon>Botryosphaeriales</taxon>
        <taxon>Aplosporellaceae</taxon>
        <taxon>Aplosporella</taxon>
    </lineage>
</organism>
<evidence type="ECO:0000256" key="1">
    <source>
        <dbReference type="SAM" id="SignalP"/>
    </source>
</evidence>
<name>A0A6A6BIM9_9PEZI</name>
<proteinExistence type="predicted"/>
<keyword evidence="1" id="KW-0732">Signal</keyword>
<dbReference type="GeneID" id="54302961"/>
<sequence>MFVHSAQSTAALVDGLSSWQLLWLWQVFMCCGNEAGWWDWDGFVVQHVGSILVAIQPIPSGFPRYDGIAVDVGSWLRRCTVWGTVEVYETARVYGRDVRAKDAPGAARRRFTLGGE</sequence>
<feature type="chain" id="PRO_5025471317" evidence="1">
    <location>
        <begin position="36"/>
        <end position="116"/>
    </location>
</feature>
<keyword evidence="3" id="KW-1185">Reference proteome</keyword>
<accession>A0A6A6BIM9</accession>
<dbReference type="Proteomes" id="UP000799438">
    <property type="component" value="Unassembled WGS sequence"/>
</dbReference>